<evidence type="ECO:0000313" key="14">
    <source>
        <dbReference type="EMBL" id="KAF9821407.1"/>
    </source>
</evidence>
<feature type="region of interest" description="Disordered" evidence="11">
    <location>
        <begin position="172"/>
        <end position="223"/>
    </location>
</feature>
<feature type="domain" description="PI31 proteasome regulator C-terminal" evidence="12">
    <location>
        <begin position="225"/>
        <end position="299"/>
    </location>
</feature>
<evidence type="ECO:0000256" key="3">
    <source>
        <dbReference type="ARBA" id="ARBA00006405"/>
    </source>
</evidence>
<feature type="region of interest" description="Disordered" evidence="11">
    <location>
        <begin position="304"/>
        <end position="355"/>
    </location>
</feature>
<dbReference type="GO" id="GO:0005783">
    <property type="term" value="C:endoplasmic reticulum"/>
    <property type="evidence" value="ECO:0007669"/>
    <property type="project" value="UniProtKB-SubCell"/>
</dbReference>
<evidence type="ECO:0000259" key="13">
    <source>
        <dbReference type="Pfam" id="PF11566"/>
    </source>
</evidence>
<dbReference type="InterPro" id="IPR013886">
    <property type="entry name" value="PI31_Prot_C"/>
</dbReference>
<comment type="similarity">
    <text evidence="3">Belongs to the proteasome inhibitor PI31 family.</text>
</comment>
<feature type="compositionally biased region" description="Gly residues" evidence="11">
    <location>
        <begin position="304"/>
        <end position="326"/>
    </location>
</feature>
<gene>
    <name evidence="14" type="ORF">IEO21_00653</name>
</gene>
<evidence type="ECO:0000256" key="11">
    <source>
        <dbReference type="SAM" id="MobiDB-lite"/>
    </source>
</evidence>
<dbReference type="GO" id="GO:0004866">
    <property type="term" value="F:endopeptidase inhibitor activity"/>
    <property type="evidence" value="ECO:0007669"/>
    <property type="project" value="InterPro"/>
</dbReference>
<comment type="caution">
    <text evidence="14">The sequence shown here is derived from an EMBL/GenBank/DDBJ whole genome shotgun (WGS) entry which is preliminary data.</text>
</comment>
<dbReference type="Pfam" id="PF08577">
    <property type="entry name" value="PI31_Prot_C"/>
    <property type="match status" value="1"/>
</dbReference>
<keyword evidence="5" id="KW-0963">Cytoplasm</keyword>
<dbReference type="GO" id="GO:0000502">
    <property type="term" value="C:proteasome complex"/>
    <property type="evidence" value="ECO:0007669"/>
    <property type="project" value="UniProtKB-KW"/>
</dbReference>
<dbReference type="InterPro" id="IPR021625">
    <property type="entry name" value="PI31_Prot_N"/>
</dbReference>
<dbReference type="EMBL" id="JADOXO010000004">
    <property type="protein sequence ID" value="KAF9821407.1"/>
    <property type="molecule type" value="Genomic_DNA"/>
</dbReference>
<evidence type="ECO:0000256" key="4">
    <source>
        <dbReference type="ARBA" id="ARBA00022481"/>
    </source>
</evidence>
<reference evidence="14" key="2">
    <citation type="journal article" name="Front. Microbiol.">
        <title>Degradative Capacity of Two Strains of Rhodonia placenta: From Phenotype to Genotype.</title>
        <authorList>
            <person name="Kolle M."/>
            <person name="Horta M.A.C."/>
            <person name="Nowrousian M."/>
            <person name="Ohm R.A."/>
            <person name="Benz J.P."/>
            <person name="Pilgard A."/>
        </authorList>
    </citation>
    <scope>NUCLEOTIDE SEQUENCE</scope>
    <source>
        <strain evidence="14">FPRL280</strain>
    </source>
</reference>
<keyword evidence="9" id="KW-0007">Acetylation</keyword>
<name>A0A8H7U786_9APHY</name>
<evidence type="ECO:0000256" key="1">
    <source>
        <dbReference type="ARBA" id="ARBA00004240"/>
    </source>
</evidence>
<evidence type="ECO:0000259" key="12">
    <source>
        <dbReference type="Pfam" id="PF08577"/>
    </source>
</evidence>
<evidence type="ECO:0000256" key="2">
    <source>
        <dbReference type="ARBA" id="ARBA00004496"/>
    </source>
</evidence>
<comment type="subcellular location">
    <subcellularLocation>
        <location evidence="2">Cytoplasm</location>
    </subcellularLocation>
    <subcellularLocation>
        <location evidence="1">Endoplasmic reticulum</location>
    </subcellularLocation>
</comment>
<evidence type="ECO:0000256" key="7">
    <source>
        <dbReference type="ARBA" id="ARBA00022824"/>
    </source>
</evidence>
<reference evidence="14" key="1">
    <citation type="submission" date="2020-11" db="EMBL/GenBank/DDBJ databases">
        <authorList>
            <person name="Koelle M."/>
            <person name="Horta M.A.C."/>
            <person name="Nowrousian M."/>
            <person name="Ohm R.A."/>
            <person name="Benz P."/>
            <person name="Pilgard A."/>
        </authorList>
    </citation>
    <scope>NUCLEOTIDE SEQUENCE</scope>
    <source>
        <strain evidence="14">FPRL280</strain>
    </source>
</reference>
<dbReference type="GO" id="GO:0070628">
    <property type="term" value="F:proteasome binding"/>
    <property type="evidence" value="ECO:0007669"/>
    <property type="project" value="InterPro"/>
</dbReference>
<comment type="function">
    <text evidence="10">Plays an important role in control of proteasome function. Inhibits the hydrolysis of protein and peptide substrates by the 20S proteasome. Also inhibits the activation of the proteasome by the proteasome regulatory proteins PA700 and PA28.</text>
</comment>
<dbReference type="Gene3D" id="3.40.1000.30">
    <property type="match status" value="1"/>
</dbReference>
<dbReference type="Proteomes" id="UP000639403">
    <property type="component" value="Unassembled WGS sequence"/>
</dbReference>
<feature type="compositionally biased region" description="Polar residues" evidence="11">
    <location>
        <begin position="176"/>
        <end position="188"/>
    </location>
</feature>
<protein>
    <recommendedName>
        <fullName evidence="16">Proteasome inhibitor PI31 subunit</fullName>
    </recommendedName>
</protein>
<sequence>MSKNILDPSALISALQNVLPPTRKRLESPQDGLAALIHTVMVSLGFRLVGVDESSPARSILNSVLPDEWNQHGPGNYTFKYKHEQSSLEFVVKVVKLGSRTLINSIAVESDKAATLDISTNDFVSPSFFPHDATAADAQPLVHGFISSNRVADLVSQFQLTTVQKLIPGLRKEGYTEQSTDSSTNAGGSQPRAEAPPPARSSLVEPPYGPDRSRLYNPPQGIPAIGRRDLDPIPHNPFAPPPLFPGNAGDGMYVGPNHPIFGGGFRGPNFPGGRGPWGGDGFLRPMGAPPGARFDPVGPGLGPFPGGPLPGRGPLGGPRGIPGGGSMNDPDNDEAMPPGAVSTSVLWQPNADRML</sequence>
<evidence type="ECO:0000256" key="8">
    <source>
        <dbReference type="ARBA" id="ARBA00022942"/>
    </source>
</evidence>
<keyword evidence="6" id="KW-0597">Phosphoprotein</keyword>
<dbReference type="Pfam" id="PF11566">
    <property type="entry name" value="PI31_Prot_N"/>
    <property type="match status" value="1"/>
</dbReference>
<evidence type="ECO:0000256" key="10">
    <source>
        <dbReference type="ARBA" id="ARBA00024805"/>
    </source>
</evidence>
<proteinExistence type="inferred from homology"/>
<evidence type="ECO:0000256" key="6">
    <source>
        <dbReference type="ARBA" id="ARBA00022553"/>
    </source>
</evidence>
<keyword evidence="8" id="KW-0647">Proteasome</keyword>
<feature type="domain" description="PI31 proteasome regulator N-terminal" evidence="13">
    <location>
        <begin position="23"/>
        <end position="173"/>
    </location>
</feature>
<keyword evidence="7" id="KW-0256">Endoplasmic reticulum</keyword>
<evidence type="ECO:0000313" key="15">
    <source>
        <dbReference type="Proteomes" id="UP000639403"/>
    </source>
</evidence>
<dbReference type="PANTHER" id="PTHR13266">
    <property type="entry name" value="PROTEASOME INHIBITOR"/>
    <property type="match status" value="1"/>
</dbReference>
<evidence type="ECO:0000256" key="5">
    <source>
        <dbReference type="ARBA" id="ARBA00022490"/>
    </source>
</evidence>
<organism evidence="14 15">
    <name type="scientific">Rhodonia placenta</name>
    <dbReference type="NCBI Taxonomy" id="104341"/>
    <lineage>
        <taxon>Eukaryota</taxon>
        <taxon>Fungi</taxon>
        <taxon>Dikarya</taxon>
        <taxon>Basidiomycota</taxon>
        <taxon>Agaricomycotina</taxon>
        <taxon>Agaricomycetes</taxon>
        <taxon>Polyporales</taxon>
        <taxon>Adustoporiaceae</taxon>
        <taxon>Rhodonia</taxon>
    </lineage>
</organism>
<dbReference type="InterPro" id="IPR045128">
    <property type="entry name" value="PI31-like"/>
</dbReference>
<dbReference type="AlphaFoldDB" id="A0A8H7U786"/>
<accession>A0A8H7U786</accession>
<dbReference type="PANTHER" id="PTHR13266:SF1">
    <property type="entry name" value="PROTEASOME INHIBITOR PI31 SUBUNIT"/>
    <property type="match status" value="1"/>
</dbReference>
<dbReference type="GO" id="GO:0043161">
    <property type="term" value="P:proteasome-mediated ubiquitin-dependent protein catabolic process"/>
    <property type="evidence" value="ECO:0007669"/>
    <property type="project" value="InterPro"/>
</dbReference>
<evidence type="ECO:0000256" key="9">
    <source>
        <dbReference type="ARBA" id="ARBA00022990"/>
    </source>
</evidence>
<keyword evidence="4" id="KW-0488">Methylation</keyword>
<evidence type="ECO:0008006" key="16">
    <source>
        <dbReference type="Google" id="ProtNLM"/>
    </source>
</evidence>